<evidence type="ECO:0000313" key="2">
    <source>
        <dbReference type="Proteomes" id="UP000037696"/>
    </source>
</evidence>
<keyword evidence="2" id="KW-1185">Reference proteome</keyword>
<gene>
    <name evidence="1" type="ORF">ACN38_g1708</name>
</gene>
<reference evidence="1 2" key="1">
    <citation type="submission" date="2015-08" db="EMBL/GenBank/DDBJ databases">
        <title>Genome sequencing of Penicillium nordicum.</title>
        <authorList>
            <person name="Nguyen H.D."/>
            <person name="Seifert K.A."/>
        </authorList>
    </citation>
    <scope>NUCLEOTIDE SEQUENCE [LARGE SCALE GENOMIC DNA]</scope>
    <source>
        <strain evidence="1 2">DAOMC 185683</strain>
    </source>
</reference>
<dbReference type="Proteomes" id="UP000037696">
    <property type="component" value="Unassembled WGS sequence"/>
</dbReference>
<sequence length="98" mass="11413">MDALMNVHVLYTLQAYITGPARTSTRDLQYGVCHAMFIGDCKKTTQHYKQAPIGKESKNLEYKRPSIYSLYHVIISHDTTESLHWIFRFENDMMVIIS</sequence>
<accession>A0A0M8PGV0</accession>
<name>A0A0M8PGV0_9EURO</name>
<dbReference type="EMBL" id="LHQQ01000017">
    <property type="protein sequence ID" value="KOS47390.1"/>
    <property type="molecule type" value="Genomic_DNA"/>
</dbReference>
<comment type="caution">
    <text evidence="1">The sequence shown here is derived from an EMBL/GenBank/DDBJ whole genome shotgun (WGS) entry which is preliminary data.</text>
</comment>
<proteinExistence type="predicted"/>
<organism evidence="1 2">
    <name type="scientific">Penicillium nordicum</name>
    <dbReference type="NCBI Taxonomy" id="229535"/>
    <lineage>
        <taxon>Eukaryota</taxon>
        <taxon>Fungi</taxon>
        <taxon>Dikarya</taxon>
        <taxon>Ascomycota</taxon>
        <taxon>Pezizomycotina</taxon>
        <taxon>Eurotiomycetes</taxon>
        <taxon>Eurotiomycetidae</taxon>
        <taxon>Eurotiales</taxon>
        <taxon>Aspergillaceae</taxon>
        <taxon>Penicillium</taxon>
    </lineage>
</organism>
<dbReference type="AlphaFoldDB" id="A0A0M8PGV0"/>
<evidence type="ECO:0000313" key="1">
    <source>
        <dbReference type="EMBL" id="KOS47390.1"/>
    </source>
</evidence>
<protein>
    <submittedName>
        <fullName evidence="1">Uncharacterized protein</fullName>
    </submittedName>
</protein>